<feature type="transmembrane region" description="Helical" evidence="1">
    <location>
        <begin position="52"/>
        <end position="73"/>
    </location>
</feature>
<name>A0A4Y2K710_ARAVE</name>
<evidence type="ECO:0000313" key="3">
    <source>
        <dbReference type="Proteomes" id="UP000499080"/>
    </source>
</evidence>
<dbReference type="AlphaFoldDB" id="A0A4Y2K710"/>
<evidence type="ECO:0000313" key="2">
    <source>
        <dbReference type="EMBL" id="GBM98230.1"/>
    </source>
</evidence>
<dbReference type="Proteomes" id="UP000499080">
    <property type="component" value="Unassembled WGS sequence"/>
</dbReference>
<keyword evidence="1" id="KW-0812">Transmembrane</keyword>
<organism evidence="2 3">
    <name type="scientific">Araneus ventricosus</name>
    <name type="common">Orbweaver spider</name>
    <name type="synonym">Epeira ventricosa</name>
    <dbReference type="NCBI Taxonomy" id="182803"/>
    <lineage>
        <taxon>Eukaryota</taxon>
        <taxon>Metazoa</taxon>
        <taxon>Ecdysozoa</taxon>
        <taxon>Arthropoda</taxon>
        <taxon>Chelicerata</taxon>
        <taxon>Arachnida</taxon>
        <taxon>Araneae</taxon>
        <taxon>Araneomorphae</taxon>
        <taxon>Entelegynae</taxon>
        <taxon>Araneoidea</taxon>
        <taxon>Araneidae</taxon>
        <taxon>Araneus</taxon>
    </lineage>
</organism>
<keyword evidence="1" id="KW-0472">Membrane</keyword>
<reference evidence="2 3" key="1">
    <citation type="journal article" date="2019" name="Sci. Rep.">
        <title>Orb-weaving spider Araneus ventricosus genome elucidates the spidroin gene catalogue.</title>
        <authorList>
            <person name="Kono N."/>
            <person name="Nakamura H."/>
            <person name="Ohtoshi R."/>
            <person name="Moran D.A.P."/>
            <person name="Shinohara A."/>
            <person name="Yoshida Y."/>
            <person name="Fujiwara M."/>
            <person name="Mori M."/>
            <person name="Tomita M."/>
            <person name="Arakawa K."/>
        </authorList>
    </citation>
    <scope>NUCLEOTIDE SEQUENCE [LARGE SCALE GENOMIC DNA]</scope>
</reference>
<sequence length="223" mass="25018">MKQCDINIFFNFCVLDHPVPEKYVVKLCLCDCEPDIGKTHQIKLMKFGLQSFHLSCSFLATFSGLIPYSLAYLDKSMISERFMIKKTLVSFVGQNDIEAPRIELATLGYERDALTTVLSGLSWPKNLVKPDGVLKRAGVSGTGTLPAAVRIIKFGIICQLCNVGLYFSYVDLPNSPYDVSLTNGEEVAAVFQRQCSNPDYPPFTFHLTAEKSYDYSNKFIFFS</sequence>
<comment type="caution">
    <text evidence="2">The sequence shown here is derived from an EMBL/GenBank/DDBJ whole genome shotgun (WGS) entry which is preliminary data.</text>
</comment>
<gene>
    <name evidence="2" type="ORF">AVEN_84338_1</name>
</gene>
<dbReference type="EMBL" id="BGPR01004304">
    <property type="protein sequence ID" value="GBM98230.1"/>
    <property type="molecule type" value="Genomic_DNA"/>
</dbReference>
<keyword evidence="1" id="KW-1133">Transmembrane helix</keyword>
<accession>A0A4Y2K710</accession>
<evidence type="ECO:0000256" key="1">
    <source>
        <dbReference type="SAM" id="Phobius"/>
    </source>
</evidence>
<proteinExistence type="predicted"/>
<protein>
    <submittedName>
        <fullName evidence="2">Uncharacterized protein</fullName>
    </submittedName>
</protein>
<keyword evidence="3" id="KW-1185">Reference proteome</keyword>